<dbReference type="InterPro" id="IPR040676">
    <property type="entry name" value="DUF5641"/>
</dbReference>
<protein>
    <recommendedName>
        <fullName evidence="2">DUF5641 domain-containing protein</fullName>
    </recommendedName>
</protein>
<evidence type="ECO:0000313" key="3">
    <source>
        <dbReference type="EMBL" id="KAH9374790.1"/>
    </source>
</evidence>
<sequence>MWSLSWHDIEYACLLEMKSEPPLRNLAARGLLNVARLDSPEFERMFRFKKADFDYVYSCLMTPDKIVSVQHVRVPGHEVLCMTLRRLAYPNRMADLEMMFNRHLSVISGVVNKVLAHVEYHFGNLLPDLTTHTWLNLDSLERFSEVTPSRTAGDSSMEQPAEFVGQRRSNKNTFEATRGAISLRMDELVLLHDDFQPRQTWKTGRIVQVFPGQDGHTRSCLVRLSGGTTVRRPIQLLMLKIPREQFGFPPKQTPDDRRKAHRSGKITSEQLPQEDAPAACQTKREGRMPGPGARPRCVTAGRRLVCRRRGGGGRWRVWTGAGCGRGSEA</sequence>
<comment type="caution">
    <text evidence="3">The sequence shown here is derived from an EMBL/GenBank/DDBJ whole genome shotgun (WGS) entry which is preliminary data.</text>
</comment>
<dbReference type="VEuPathDB" id="VectorBase:HLOH_040887"/>
<dbReference type="EMBL" id="JABSTR010000007">
    <property type="protein sequence ID" value="KAH9374790.1"/>
    <property type="molecule type" value="Genomic_DNA"/>
</dbReference>
<proteinExistence type="predicted"/>
<accession>A0A9J6G8T0</accession>
<dbReference type="AlphaFoldDB" id="A0A9J6G8T0"/>
<dbReference type="PANTHER" id="PTHR34615:SF1">
    <property type="entry name" value="PX DOMAIN-CONTAINING PROTEIN"/>
    <property type="match status" value="1"/>
</dbReference>
<reference evidence="3 4" key="1">
    <citation type="journal article" date="2020" name="Cell">
        <title>Large-Scale Comparative Analyses of Tick Genomes Elucidate Their Genetic Diversity and Vector Capacities.</title>
        <authorList>
            <consortium name="Tick Genome and Microbiome Consortium (TIGMIC)"/>
            <person name="Jia N."/>
            <person name="Wang J."/>
            <person name="Shi W."/>
            <person name="Du L."/>
            <person name="Sun Y."/>
            <person name="Zhan W."/>
            <person name="Jiang J.F."/>
            <person name="Wang Q."/>
            <person name="Zhang B."/>
            <person name="Ji P."/>
            <person name="Bell-Sakyi L."/>
            <person name="Cui X.M."/>
            <person name="Yuan T.T."/>
            <person name="Jiang B.G."/>
            <person name="Yang W.F."/>
            <person name="Lam T.T."/>
            <person name="Chang Q.C."/>
            <person name="Ding S.J."/>
            <person name="Wang X.J."/>
            <person name="Zhu J.G."/>
            <person name="Ruan X.D."/>
            <person name="Zhao L."/>
            <person name="Wei J.T."/>
            <person name="Ye R.Z."/>
            <person name="Que T.C."/>
            <person name="Du C.H."/>
            <person name="Zhou Y.H."/>
            <person name="Cheng J.X."/>
            <person name="Dai P.F."/>
            <person name="Guo W.B."/>
            <person name="Han X.H."/>
            <person name="Huang E.J."/>
            <person name="Li L.F."/>
            <person name="Wei W."/>
            <person name="Gao Y.C."/>
            <person name="Liu J.Z."/>
            <person name="Shao H.Z."/>
            <person name="Wang X."/>
            <person name="Wang C.C."/>
            <person name="Yang T.C."/>
            <person name="Huo Q.B."/>
            <person name="Li W."/>
            <person name="Chen H.Y."/>
            <person name="Chen S.E."/>
            <person name="Zhou L.G."/>
            <person name="Ni X.B."/>
            <person name="Tian J.H."/>
            <person name="Sheng Y."/>
            <person name="Liu T."/>
            <person name="Pan Y.S."/>
            <person name="Xia L.Y."/>
            <person name="Li J."/>
            <person name="Zhao F."/>
            <person name="Cao W.C."/>
        </authorList>
    </citation>
    <scope>NUCLEOTIDE SEQUENCE [LARGE SCALE GENOMIC DNA]</scope>
    <source>
        <strain evidence="3">HaeL-2018</strain>
    </source>
</reference>
<organism evidence="3 4">
    <name type="scientific">Haemaphysalis longicornis</name>
    <name type="common">Bush tick</name>
    <dbReference type="NCBI Taxonomy" id="44386"/>
    <lineage>
        <taxon>Eukaryota</taxon>
        <taxon>Metazoa</taxon>
        <taxon>Ecdysozoa</taxon>
        <taxon>Arthropoda</taxon>
        <taxon>Chelicerata</taxon>
        <taxon>Arachnida</taxon>
        <taxon>Acari</taxon>
        <taxon>Parasitiformes</taxon>
        <taxon>Ixodida</taxon>
        <taxon>Ixodoidea</taxon>
        <taxon>Ixodidae</taxon>
        <taxon>Haemaphysalinae</taxon>
        <taxon>Haemaphysalis</taxon>
    </lineage>
</organism>
<evidence type="ECO:0000256" key="1">
    <source>
        <dbReference type="SAM" id="MobiDB-lite"/>
    </source>
</evidence>
<gene>
    <name evidence="3" type="ORF">HPB48_000454</name>
</gene>
<evidence type="ECO:0000313" key="4">
    <source>
        <dbReference type="Proteomes" id="UP000821853"/>
    </source>
</evidence>
<dbReference type="OrthoDB" id="6505872at2759"/>
<dbReference type="Pfam" id="PF18701">
    <property type="entry name" value="DUF5641"/>
    <property type="match status" value="1"/>
</dbReference>
<feature type="domain" description="DUF5641" evidence="2">
    <location>
        <begin position="182"/>
        <end position="238"/>
    </location>
</feature>
<name>A0A9J6G8T0_HAELO</name>
<dbReference type="Proteomes" id="UP000821853">
    <property type="component" value="Chromosome 5"/>
</dbReference>
<keyword evidence="4" id="KW-1185">Reference proteome</keyword>
<feature type="region of interest" description="Disordered" evidence="1">
    <location>
        <begin position="246"/>
        <end position="296"/>
    </location>
</feature>
<evidence type="ECO:0000259" key="2">
    <source>
        <dbReference type="Pfam" id="PF18701"/>
    </source>
</evidence>
<dbReference type="PANTHER" id="PTHR34615">
    <property type="entry name" value="PX DOMAIN-CONTAINING PROTEIN"/>
    <property type="match status" value="1"/>
</dbReference>